<dbReference type="AlphaFoldDB" id="A7NI84"/>
<protein>
    <recommendedName>
        <fullName evidence="3">eCIS core domain-containing protein</fullName>
    </recommendedName>
</protein>
<dbReference type="OrthoDB" id="7387101at2"/>
<proteinExistence type="predicted"/>
<dbReference type="Proteomes" id="UP000000263">
    <property type="component" value="Chromosome"/>
</dbReference>
<feature type="domain" description="eCIS core" evidence="3">
    <location>
        <begin position="81"/>
        <end position="152"/>
    </location>
</feature>
<gene>
    <name evidence="4" type="ordered locus">Rcas_1085</name>
</gene>
<organism evidence="4 5">
    <name type="scientific">Roseiflexus castenholzii (strain DSM 13941 / HLO8)</name>
    <dbReference type="NCBI Taxonomy" id="383372"/>
    <lineage>
        <taxon>Bacteria</taxon>
        <taxon>Bacillati</taxon>
        <taxon>Chloroflexota</taxon>
        <taxon>Chloroflexia</taxon>
        <taxon>Chloroflexales</taxon>
        <taxon>Roseiflexineae</taxon>
        <taxon>Roseiflexaceae</taxon>
        <taxon>Roseiflexus</taxon>
    </lineage>
</organism>
<dbReference type="EMBL" id="CP000804">
    <property type="protein sequence ID" value="ABU57184.1"/>
    <property type="molecule type" value="Genomic_DNA"/>
</dbReference>
<feature type="region of interest" description="Disordered" evidence="1">
    <location>
        <begin position="613"/>
        <end position="641"/>
    </location>
</feature>
<dbReference type="eggNOG" id="COG1652">
    <property type="taxonomic scope" value="Bacteria"/>
</dbReference>
<keyword evidence="2" id="KW-0812">Transmembrane</keyword>
<accession>A7NI84</accession>
<dbReference type="InterPro" id="IPR025295">
    <property type="entry name" value="eCIS_core_dom"/>
</dbReference>
<keyword evidence="5" id="KW-1185">Reference proteome</keyword>
<keyword evidence="2" id="KW-1133">Transmembrane helix</keyword>
<evidence type="ECO:0000259" key="3">
    <source>
        <dbReference type="Pfam" id="PF13699"/>
    </source>
</evidence>
<reference evidence="4 5" key="1">
    <citation type="submission" date="2007-08" db="EMBL/GenBank/DDBJ databases">
        <title>Complete sequence of Roseiflexus castenholzii DSM 13941.</title>
        <authorList>
            <consortium name="US DOE Joint Genome Institute"/>
            <person name="Copeland A."/>
            <person name="Lucas S."/>
            <person name="Lapidus A."/>
            <person name="Barry K."/>
            <person name="Glavina del Rio T."/>
            <person name="Dalin E."/>
            <person name="Tice H."/>
            <person name="Pitluck S."/>
            <person name="Thompson L.S."/>
            <person name="Brettin T."/>
            <person name="Bruce D."/>
            <person name="Detter J.C."/>
            <person name="Han C."/>
            <person name="Tapia R."/>
            <person name="Schmutz J."/>
            <person name="Larimer F."/>
            <person name="Land M."/>
            <person name="Hauser L."/>
            <person name="Kyrpides N."/>
            <person name="Mikhailova N."/>
            <person name="Bryant D.A."/>
            <person name="Hanada S."/>
            <person name="Tsukatani Y."/>
            <person name="Richardson P."/>
        </authorList>
    </citation>
    <scope>NUCLEOTIDE SEQUENCE [LARGE SCALE GENOMIC DNA]</scope>
    <source>
        <strain evidence="5">DSM 13941 / HLO8</strain>
    </source>
</reference>
<dbReference type="STRING" id="383372.Rcas_1085"/>
<feature type="compositionally biased region" description="Low complexity" evidence="1">
    <location>
        <begin position="9"/>
        <end position="27"/>
    </location>
</feature>
<evidence type="ECO:0000256" key="2">
    <source>
        <dbReference type="SAM" id="Phobius"/>
    </source>
</evidence>
<evidence type="ECO:0000313" key="5">
    <source>
        <dbReference type="Proteomes" id="UP000000263"/>
    </source>
</evidence>
<evidence type="ECO:0000256" key="1">
    <source>
        <dbReference type="SAM" id="MobiDB-lite"/>
    </source>
</evidence>
<dbReference type="KEGG" id="rca:Rcas_1085"/>
<dbReference type="Pfam" id="PF13699">
    <property type="entry name" value="eCIS_core"/>
    <property type="match status" value="1"/>
</dbReference>
<keyword evidence="2" id="KW-0472">Membrane</keyword>
<name>A7NI84_ROSCS</name>
<feature type="transmembrane region" description="Helical" evidence="2">
    <location>
        <begin position="665"/>
        <end position="689"/>
    </location>
</feature>
<sequence>MNRRMQRKPSSTEPSSLSLSHVSHPALAPQNAIDRGQPAPDANQTGAMPGGHTFDSLQIGVNERQPPSSAIMPSTSQHLFDDLRARASRATNYDLSRVPIHCDSPLASAGGVEALTAGQEIHVAPGQYRPEISHGAHVLLHELAHVVQQGSGAARDAADPDRYHRLEQDAETTARRAAHLDSSAPATGLRALAPPTPTFPQAFDPRYHRQATVHGLIGSGFSAEEIGQIYAANWERDFSQAHPALANIVLTWKALKLAAFNQEPLDPAIDRFNQAVDTLIGMIPDRVSELANYQSYGGYNFYEHMDNPAGEEALRGDSARSRANREDLLVIPEGERIPQYMVDSREYIKAQLFRAAQSYRGDMRGQSAEGTAEAFRSRAAELEERMPGAPVARGGLRTTAVAQETAIQVANTPLQEIIFEDDTITVPRGTGNGADEGAALSTSGPAFHAEVDRRFWDQTGYKVNQRLDPNLPEDQPYVRIWLRIRNQVRAERQAALREREARTITMPAETIRGTVPRGPTGRWGSDGADAMGRAGHALEDFFAHSNFVELAIGQPAPTLLYDPETGGVRQVEGQLGTGSFGENDKNHSLAHKIRALADEIESEMPLVNRVAGRTNVDPTPEQVRVGSEAPPVPHSHDEDAHEGKPGLFDWIKAAGGTGLRAAGRIIGGGVLAGAAVGGVAGAIGGGVIGAKIGALLGPIGVIGGAALGGLLGGIAGFFASGGMEGMRTRIKETFRDVIATPQGIAMLRRIAETLERMTRANEEAGSHTALAKDQPGHDDSPLGRLRTIKFELAQELAAAADRMILGGMRQVFDAPSPESANVLLHDIYAQLDALIAPPGDHPLQHLIDHRREEAIQALEAYQTHSH</sequence>
<feature type="region of interest" description="Disordered" evidence="1">
    <location>
        <begin position="1"/>
        <end position="58"/>
    </location>
</feature>
<evidence type="ECO:0000313" key="4">
    <source>
        <dbReference type="EMBL" id="ABU57184.1"/>
    </source>
</evidence>
<feature type="transmembrane region" description="Helical" evidence="2">
    <location>
        <begin position="695"/>
        <end position="719"/>
    </location>
</feature>
<dbReference type="HOGENOM" id="CLU_333959_0_0_0"/>